<organism evidence="2 3">
    <name type="scientific">Pseudozyma flocculosa</name>
    <dbReference type="NCBI Taxonomy" id="84751"/>
    <lineage>
        <taxon>Eukaryota</taxon>
        <taxon>Fungi</taxon>
        <taxon>Dikarya</taxon>
        <taxon>Basidiomycota</taxon>
        <taxon>Ustilaginomycotina</taxon>
        <taxon>Ustilaginomycetes</taxon>
        <taxon>Ustilaginales</taxon>
        <taxon>Ustilaginaceae</taxon>
        <taxon>Pseudozyma</taxon>
    </lineage>
</organism>
<evidence type="ECO:0000313" key="3">
    <source>
        <dbReference type="Proteomes" id="UP000323386"/>
    </source>
</evidence>
<name>A0A5C3FDN5_9BASI</name>
<protein>
    <submittedName>
        <fullName evidence="2">Uncharacterized protein</fullName>
    </submittedName>
</protein>
<evidence type="ECO:0000256" key="1">
    <source>
        <dbReference type="SAM" id="MobiDB-lite"/>
    </source>
</evidence>
<dbReference type="AlphaFoldDB" id="A0A5C3FDN5"/>
<dbReference type="Proteomes" id="UP000323386">
    <property type="component" value="Unassembled WGS sequence"/>
</dbReference>
<proteinExistence type="predicted"/>
<feature type="compositionally biased region" description="Basic and acidic residues" evidence="1">
    <location>
        <begin position="318"/>
        <end position="328"/>
    </location>
</feature>
<keyword evidence="3" id="KW-1185">Reference proteome</keyword>
<feature type="region of interest" description="Disordered" evidence="1">
    <location>
        <begin position="267"/>
        <end position="384"/>
    </location>
</feature>
<feature type="compositionally biased region" description="Low complexity" evidence="1">
    <location>
        <begin position="180"/>
        <end position="204"/>
    </location>
</feature>
<dbReference type="OrthoDB" id="2595549at2759"/>
<feature type="compositionally biased region" description="Polar residues" evidence="1">
    <location>
        <begin position="56"/>
        <end position="68"/>
    </location>
</feature>
<gene>
    <name evidence="2" type="ORF">PSFLO_06951</name>
</gene>
<feature type="compositionally biased region" description="Basic and acidic residues" evidence="1">
    <location>
        <begin position="290"/>
        <end position="299"/>
    </location>
</feature>
<dbReference type="EMBL" id="OOIP01000027">
    <property type="protein sequence ID" value="SPO41469.1"/>
    <property type="molecule type" value="Genomic_DNA"/>
</dbReference>
<feature type="compositionally biased region" description="Basic residues" evidence="1">
    <location>
        <begin position="134"/>
        <end position="156"/>
    </location>
</feature>
<evidence type="ECO:0000313" key="2">
    <source>
        <dbReference type="EMBL" id="SPO41469.1"/>
    </source>
</evidence>
<feature type="compositionally biased region" description="Low complexity" evidence="1">
    <location>
        <begin position="157"/>
        <end position="166"/>
    </location>
</feature>
<feature type="region of interest" description="Disordered" evidence="1">
    <location>
        <begin position="1"/>
        <end position="205"/>
    </location>
</feature>
<accession>A0A5C3FDN5</accession>
<feature type="compositionally biased region" description="Polar residues" evidence="1">
    <location>
        <begin position="90"/>
        <end position="111"/>
    </location>
</feature>
<reference evidence="2 3" key="1">
    <citation type="submission" date="2018-03" db="EMBL/GenBank/DDBJ databases">
        <authorList>
            <person name="Guldener U."/>
        </authorList>
    </citation>
    <scope>NUCLEOTIDE SEQUENCE [LARGE SCALE GENOMIC DNA]</scope>
    <source>
        <strain evidence="2 3">DAOM196992</strain>
    </source>
</reference>
<sequence length="692" mass="75774">MSTNHKPAASRPTSLPRPPHHHSLPEPPLACALSKPPHSQRATANLGRNHFGHPQPSLQRGANRSQPSIADASRSRPAAHPSTRAWELQPSGQGQERFSTNRDLGTSSQPQPIGAGSLAHPAAHHPTSVASHQNQHHYHRSQMQHHPQHHRQHHQHQQQPQQQPQQWPMSYDELRRNAQHSSSHSHPSPASTSSGSTSSLRTPPDLLLNGNTIGYALSSWKSSSPQHSMLALNSWSGLAVKRHIPPRHMKVEEIVKRRRLLESLPDDLPFALPSPPHTPLSSPRKATRPRSTEGDRQTADTEAGELVDPAAASFPALDGKRKEADRGQASRPAQQHAPMKSRKRRRSNDADEEDFGPRDKRPTARLKGSTSHVLPSSAPLWEPETVTTATILETPSEAEDGELPDVDKRTSGCVEAERQACDRSDQPRPLALRSRTWTSEELGQVATLYRNCGRERKHIGDQLSDKAGSSLPSFASPSSKAVAALEQLDAVLLFCYAFYLSDQEKGPGCCLANNWDSLFGLLRYVTNAQLRFRNHALVGLCRLVEASVLRILHTHNQNLLRSSIANQGAAATEKLPLATLSEGFMKLSSDLDKSDRLASLAGQSLSLGALKRSFPETWSRILENDFGGGDLTADSTALRVDPGTWPSASVFAWPIGPTTPISHLVCFGRNLIREHAKGKGLSFTPVNVKAPL</sequence>